<proteinExistence type="predicted"/>
<dbReference type="AlphaFoldDB" id="A0A501W4C1"/>
<dbReference type="OrthoDB" id="5517323at2"/>
<reference evidence="1 2" key="1">
    <citation type="submission" date="2019-06" db="EMBL/GenBank/DDBJ databases">
        <title>A novel bacterium of genus Pontibacter, isolated from marine sediment.</title>
        <authorList>
            <person name="Huang H."/>
            <person name="Mo K."/>
            <person name="Hu Y."/>
        </authorList>
    </citation>
    <scope>NUCLEOTIDE SEQUENCE [LARGE SCALE GENOMIC DNA]</scope>
    <source>
        <strain evidence="1 2">HB172049</strain>
    </source>
</reference>
<gene>
    <name evidence="1" type="ORF">FJM65_18615</name>
</gene>
<keyword evidence="2" id="KW-1185">Reference proteome</keyword>
<evidence type="ECO:0000313" key="2">
    <source>
        <dbReference type="Proteomes" id="UP000316727"/>
    </source>
</evidence>
<sequence length="103" mass="11703">MEESELIIEQEQLHDSIVKDILIDRKKESVVIRITTAELYFPETEAISIIAEQVSSFTCPMKSPWGRSCSINEVVKKGNRLEVEMQSGDTISIEAESFKIVKE</sequence>
<evidence type="ECO:0000313" key="1">
    <source>
        <dbReference type="EMBL" id="TPE42101.1"/>
    </source>
</evidence>
<dbReference type="Proteomes" id="UP000316727">
    <property type="component" value="Unassembled WGS sequence"/>
</dbReference>
<protein>
    <submittedName>
        <fullName evidence="1">Uncharacterized protein</fullName>
    </submittedName>
</protein>
<comment type="caution">
    <text evidence="1">The sequence shown here is derived from an EMBL/GenBank/DDBJ whole genome shotgun (WGS) entry which is preliminary data.</text>
</comment>
<accession>A0A501W4C1</accession>
<name>A0A501W4C1_9BACT</name>
<dbReference type="EMBL" id="VFRQ01000014">
    <property type="protein sequence ID" value="TPE42101.1"/>
    <property type="molecule type" value="Genomic_DNA"/>
</dbReference>
<dbReference type="RefSeq" id="WP_140623543.1">
    <property type="nucleotide sequence ID" value="NZ_VFRQ01000014.1"/>
</dbReference>
<organism evidence="1 2">
    <name type="scientific">Pontibacter mangrovi</name>
    <dbReference type="NCBI Taxonomy" id="2589816"/>
    <lineage>
        <taxon>Bacteria</taxon>
        <taxon>Pseudomonadati</taxon>
        <taxon>Bacteroidota</taxon>
        <taxon>Cytophagia</taxon>
        <taxon>Cytophagales</taxon>
        <taxon>Hymenobacteraceae</taxon>
        <taxon>Pontibacter</taxon>
    </lineage>
</organism>